<dbReference type="AlphaFoldDB" id="A0A7W9W1C8"/>
<dbReference type="Pfam" id="PF00672">
    <property type="entry name" value="HAMP"/>
    <property type="match status" value="1"/>
</dbReference>
<keyword evidence="3" id="KW-0807">Transducer</keyword>
<dbReference type="RefSeq" id="WP_183681323.1">
    <property type="nucleotide sequence ID" value="NZ_JACHHH010000001.1"/>
</dbReference>
<keyword evidence="5" id="KW-0472">Membrane</keyword>
<dbReference type="GO" id="GO:0005886">
    <property type="term" value="C:plasma membrane"/>
    <property type="evidence" value="ECO:0007669"/>
    <property type="project" value="TreeGrafter"/>
</dbReference>
<comment type="similarity">
    <text evidence="2">Belongs to the methyl-accepting chemotaxis (MCP) protein family.</text>
</comment>
<dbReference type="GeneID" id="85013587"/>
<keyword evidence="5" id="KW-1133">Transmembrane helix</keyword>
<dbReference type="PANTHER" id="PTHR43531:SF11">
    <property type="entry name" value="METHYL-ACCEPTING CHEMOTAXIS PROTEIN 3"/>
    <property type="match status" value="1"/>
</dbReference>
<sequence>MKKRSNTTGTSFWKKMKLSSRMSVAIGLLSIILMAGLSIAIISMGKTAIYGALRGNMDDKIRLGIADLDNVVTQAEVTANTIKEGIVSIYDQNDMAGGVPSHLWTIEDDQHNILEPTTMAGTMFRSRIVDAAIPASRYNAETTLLDSIYASLSNNESYVGIGVFLEPNAFYQGIENYAPYMSRTDAEKRKLMVYPYSMYSQKDYYLKAKENKGLNLTNAYEDESADGGWVVSVIEPIIYKDEFKGIVIVDMDMTSFEIIEQKDERFQSLYSNVFDTNGHIMFSMNEEAKGKQLSDILPADSMEKLQSYLDQGEPFNTHIQNENGDLVQFNARPLKIEGVTWWVAIEVSEKEYTKAISNMIMLAIPLSVLGIALLVGFSYFFIKKSLNPLKKIADVGESVAEGDFSKEINYPYQDEIGQIAKSMEKVVERIRSIIQDLAGKLEQIAKGNFSFEFWNTQLYNGEYEPLLTSLYDILDDLNVTMGEIQNSSHMVNSSAMQVSGSAQTLSQGATEQASSIEELSATMNDISVKIKETAEMSQHASGLSKETGSAVGTSNQKMNEMSRAMQDITEKSQEISKIIKTIDDIAFQTNILSLNAAIEAARAGAAGKGFAVVADEVGNLAQKSAKAAQNTSSLIEETIEAVNKGARITEETAESLSVVSQKTEKINGIITSISSASEEEAEGIKQLTTGLDQISSVVQSNTATAEESAAASQELSGQADRLNELLEKFQLRTEPYKRELNGFAATKKDETAPVATPVVDNIEVIPVLEKTEASPAVEKVKNTPVVEKAKPTSATAKLEKPVAKKEEKPAEPKNDKQVEEKPVEAKAEKTVAKTEKKSEAKAEVKAAEADELKEEETPVKKPVEKKKAKTTKASVVEEGQVLVDISGMDGMDLSQIPIPGDAHYVPQDGVKKTPLQNQEKLSTEEKAEREEALAKDLGKIRKTEYKRSILPDDDKY</sequence>
<keyword evidence="5" id="KW-0812">Transmembrane</keyword>
<dbReference type="CDD" id="cd06225">
    <property type="entry name" value="HAMP"/>
    <property type="match status" value="1"/>
</dbReference>
<dbReference type="InterPro" id="IPR004089">
    <property type="entry name" value="MCPsignal_dom"/>
</dbReference>
<proteinExistence type="inferred from homology"/>
<organism evidence="8 9">
    <name type="scientific">Oribacterium sinus</name>
    <dbReference type="NCBI Taxonomy" id="237576"/>
    <lineage>
        <taxon>Bacteria</taxon>
        <taxon>Bacillati</taxon>
        <taxon>Bacillota</taxon>
        <taxon>Clostridia</taxon>
        <taxon>Lachnospirales</taxon>
        <taxon>Lachnospiraceae</taxon>
        <taxon>Oribacterium</taxon>
    </lineage>
</organism>
<dbReference type="Gene3D" id="3.30.450.20">
    <property type="entry name" value="PAS domain"/>
    <property type="match status" value="1"/>
</dbReference>
<feature type="region of interest" description="Disordered" evidence="4">
    <location>
        <begin position="790"/>
        <end position="873"/>
    </location>
</feature>
<dbReference type="GO" id="GO:0007165">
    <property type="term" value="P:signal transduction"/>
    <property type="evidence" value="ECO:0007669"/>
    <property type="project" value="UniProtKB-KW"/>
</dbReference>
<feature type="compositionally biased region" description="Basic and acidic residues" evidence="4">
    <location>
        <begin position="921"/>
        <end position="938"/>
    </location>
</feature>
<dbReference type="Pfam" id="PF22673">
    <property type="entry name" value="MCP-like_PDC_1"/>
    <property type="match status" value="1"/>
</dbReference>
<dbReference type="CDD" id="cd12913">
    <property type="entry name" value="PDC1_MCP_like"/>
    <property type="match status" value="1"/>
</dbReference>
<dbReference type="SMART" id="SM00283">
    <property type="entry name" value="MA"/>
    <property type="match status" value="1"/>
</dbReference>
<dbReference type="Pfam" id="PF00015">
    <property type="entry name" value="MCPsignal"/>
    <property type="match status" value="1"/>
</dbReference>
<evidence type="ECO:0000256" key="1">
    <source>
        <dbReference type="ARBA" id="ARBA00022500"/>
    </source>
</evidence>
<comment type="caution">
    <text evidence="8">The sequence shown here is derived from an EMBL/GenBank/DDBJ whole genome shotgun (WGS) entry which is preliminary data.</text>
</comment>
<dbReference type="GO" id="GO:0004888">
    <property type="term" value="F:transmembrane signaling receptor activity"/>
    <property type="evidence" value="ECO:0007669"/>
    <property type="project" value="TreeGrafter"/>
</dbReference>
<accession>A0A7W9W1C8</accession>
<feature type="transmembrane region" description="Helical" evidence="5">
    <location>
        <begin position="359"/>
        <end position="382"/>
    </location>
</feature>
<dbReference type="PROSITE" id="PS50885">
    <property type="entry name" value="HAMP"/>
    <property type="match status" value="1"/>
</dbReference>
<evidence type="ECO:0000259" key="7">
    <source>
        <dbReference type="PROSITE" id="PS50885"/>
    </source>
</evidence>
<feature type="region of interest" description="Disordered" evidence="4">
    <location>
        <begin position="897"/>
        <end position="938"/>
    </location>
</feature>
<protein>
    <submittedName>
        <fullName evidence="8">Methyl-accepting chemotaxis protein</fullName>
    </submittedName>
</protein>
<dbReference type="SMART" id="SM00304">
    <property type="entry name" value="HAMP"/>
    <property type="match status" value="2"/>
</dbReference>
<dbReference type="EMBL" id="JACHHH010000001">
    <property type="protein sequence ID" value="MBB6040052.1"/>
    <property type="molecule type" value="Genomic_DNA"/>
</dbReference>
<evidence type="ECO:0000256" key="2">
    <source>
        <dbReference type="ARBA" id="ARBA00029447"/>
    </source>
</evidence>
<dbReference type="SUPFAM" id="SSF58104">
    <property type="entry name" value="Methyl-accepting chemotaxis protein (MCP) signaling domain"/>
    <property type="match status" value="1"/>
</dbReference>
<dbReference type="InterPro" id="IPR051310">
    <property type="entry name" value="MCP_chemotaxis"/>
</dbReference>
<dbReference type="GO" id="GO:0006935">
    <property type="term" value="P:chemotaxis"/>
    <property type="evidence" value="ECO:0007669"/>
    <property type="project" value="UniProtKB-KW"/>
</dbReference>
<feature type="domain" description="HAMP" evidence="7">
    <location>
        <begin position="383"/>
        <end position="435"/>
    </location>
</feature>
<dbReference type="Gene3D" id="1.10.287.950">
    <property type="entry name" value="Methyl-accepting chemotaxis protein"/>
    <property type="match status" value="1"/>
</dbReference>
<dbReference type="PROSITE" id="PS50111">
    <property type="entry name" value="CHEMOTAXIS_TRANSDUC_2"/>
    <property type="match status" value="1"/>
</dbReference>
<feature type="domain" description="Methyl-accepting transducer" evidence="6">
    <location>
        <begin position="487"/>
        <end position="716"/>
    </location>
</feature>
<evidence type="ECO:0000313" key="8">
    <source>
        <dbReference type="EMBL" id="MBB6040052.1"/>
    </source>
</evidence>
<dbReference type="InterPro" id="IPR003660">
    <property type="entry name" value="HAMP_dom"/>
</dbReference>
<name>A0A7W9W1C8_9FIRM</name>
<feature type="compositionally biased region" description="Basic and acidic residues" evidence="4">
    <location>
        <begin position="797"/>
        <end position="862"/>
    </location>
</feature>
<dbReference type="Proteomes" id="UP000522163">
    <property type="component" value="Unassembled WGS sequence"/>
</dbReference>
<gene>
    <name evidence="8" type="ORF">HNQ46_000013</name>
</gene>
<dbReference type="PANTHER" id="PTHR43531">
    <property type="entry name" value="PROTEIN ICFG"/>
    <property type="match status" value="1"/>
</dbReference>
<evidence type="ECO:0000256" key="3">
    <source>
        <dbReference type="PROSITE-ProRule" id="PRU00284"/>
    </source>
</evidence>
<evidence type="ECO:0000259" key="6">
    <source>
        <dbReference type="PROSITE" id="PS50111"/>
    </source>
</evidence>
<evidence type="ECO:0000313" key="9">
    <source>
        <dbReference type="Proteomes" id="UP000522163"/>
    </source>
</evidence>
<keyword evidence="1" id="KW-0145">Chemotaxis</keyword>
<evidence type="ECO:0000256" key="4">
    <source>
        <dbReference type="SAM" id="MobiDB-lite"/>
    </source>
</evidence>
<evidence type="ECO:0000256" key="5">
    <source>
        <dbReference type="SAM" id="Phobius"/>
    </source>
</evidence>
<reference evidence="8 9" key="1">
    <citation type="submission" date="2020-08" db="EMBL/GenBank/DDBJ databases">
        <title>Genomic Encyclopedia of Type Strains, Phase IV (KMG-IV): sequencing the most valuable type-strain genomes for metagenomic binning, comparative biology and taxonomic classification.</title>
        <authorList>
            <person name="Goeker M."/>
        </authorList>
    </citation>
    <scope>NUCLEOTIDE SEQUENCE [LARGE SCALE GENOMIC DNA]</scope>
    <source>
        <strain evidence="8 9">DSM 17245</strain>
    </source>
</reference>
<dbReference type="Gene3D" id="6.10.340.10">
    <property type="match status" value="1"/>
</dbReference>